<name>A0A1R3R7X6_ASPC5</name>
<dbReference type="InterPro" id="IPR020846">
    <property type="entry name" value="MFS_dom"/>
</dbReference>
<dbReference type="GO" id="GO:0022857">
    <property type="term" value="F:transmembrane transporter activity"/>
    <property type="evidence" value="ECO:0007669"/>
    <property type="project" value="InterPro"/>
</dbReference>
<dbReference type="InterPro" id="IPR011701">
    <property type="entry name" value="MFS"/>
</dbReference>
<evidence type="ECO:0000256" key="7">
    <source>
        <dbReference type="SAM" id="Phobius"/>
    </source>
</evidence>
<dbReference type="PROSITE" id="PS50850">
    <property type="entry name" value="MFS"/>
    <property type="match status" value="1"/>
</dbReference>
<feature type="transmembrane region" description="Helical" evidence="7">
    <location>
        <begin position="241"/>
        <end position="260"/>
    </location>
</feature>
<dbReference type="Pfam" id="PF07690">
    <property type="entry name" value="MFS_1"/>
    <property type="match status" value="1"/>
</dbReference>
<comment type="similarity">
    <text evidence="2">Belongs to the major facilitator superfamily. TCR/Tet family.</text>
</comment>
<dbReference type="PANTHER" id="PTHR23501:SF193">
    <property type="entry name" value="MULTIDRUG TRANSPORTER, PUTATIVE (AFU_ORTHOLOGUE AFUA_8G00940)-RELATED"/>
    <property type="match status" value="1"/>
</dbReference>
<feature type="transmembrane region" description="Helical" evidence="7">
    <location>
        <begin position="439"/>
        <end position="463"/>
    </location>
</feature>
<evidence type="ECO:0000313" key="10">
    <source>
        <dbReference type="Proteomes" id="UP000188318"/>
    </source>
</evidence>
<feature type="domain" description="Major facilitator superfamily (MFS) profile" evidence="8">
    <location>
        <begin position="46"/>
        <end position="536"/>
    </location>
</feature>
<sequence>MRDDSEQPRHVKSELTSWESNGPADRSSDGNTDKPEWVEGLTLVMVITGITLVVFLMLLDMSIVSTAIPTITSQFHSLDDVAWYGSAYTISSAALQPLTGKYYTYFSSKWTFLTFFGVFELGSLLCGVATSSKMLIVGRAVAGMGSSGILNGALNILAGAVPIQKRPAMIGVIMGVGQLGLVGGPLVGGAFTTYSTWRWCFYMNLPIGAVVAALLLFTRIPDQKPKPPVRHVLQSLFLQKFDLLGFVLFAPACIMLLLALQYGGNSYAWDSATVIGLLCGSVGTFLVFAVWERYMGNEAMIPGHLVHDRIVLSSSLLAMSIFGFTMTLSYYLPIYFQAVRGKSALTSGVDLLPNILCQLVMAVASGVLTSKLGYYLPWGVLGAILNAIGNGLLSTLSVHTSVPTWAGYEALVGFGRGAISQVPMIAIQNTVTDSDVSTAMAMMTCAQTFGGAIFLAVAEVIFAQALKSNIPQYAPSVDAATVISAGATGFRDVVSAQELPGVLVAYAKSVGEVFYLSAALSVVQFGFAWGVGWRSVKKGLDKKKEEV</sequence>
<evidence type="ECO:0000256" key="6">
    <source>
        <dbReference type="SAM" id="MobiDB-lite"/>
    </source>
</evidence>
<proteinExistence type="inferred from homology"/>
<dbReference type="FunFam" id="1.20.1250.20:FF:000196">
    <property type="entry name" value="MFS toxin efflux pump (AflT)"/>
    <property type="match status" value="1"/>
</dbReference>
<feature type="transmembrane region" description="Helical" evidence="7">
    <location>
        <begin position="110"/>
        <end position="130"/>
    </location>
</feature>
<keyword evidence="5 7" id="KW-0472">Membrane</keyword>
<evidence type="ECO:0000259" key="8">
    <source>
        <dbReference type="PROSITE" id="PS50850"/>
    </source>
</evidence>
<feature type="transmembrane region" description="Helical" evidence="7">
    <location>
        <begin position="311"/>
        <end position="331"/>
    </location>
</feature>
<reference evidence="10" key="1">
    <citation type="journal article" date="2017" name="Genome Biol.">
        <title>Comparative genomics reveals high biological diversity and specific adaptations in the industrially and medically important fungal genus Aspergillus.</title>
        <authorList>
            <person name="de Vries R.P."/>
            <person name="Riley R."/>
            <person name="Wiebenga A."/>
            <person name="Aguilar-Osorio G."/>
            <person name="Amillis S."/>
            <person name="Uchima C.A."/>
            <person name="Anderluh G."/>
            <person name="Asadollahi M."/>
            <person name="Askin M."/>
            <person name="Barry K."/>
            <person name="Battaglia E."/>
            <person name="Bayram O."/>
            <person name="Benocci T."/>
            <person name="Braus-Stromeyer S.A."/>
            <person name="Caldana C."/>
            <person name="Canovas D."/>
            <person name="Cerqueira G.C."/>
            <person name="Chen F."/>
            <person name="Chen W."/>
            <person name="Choi C."/>
            <person name="Clum A."/>
            <person name="Dos Santos R.A."/>
            <person name="Damasio A.R."/>
            <person name="Diallinas G."/>
            <person name="Emri T."/>
            <person name="Fekete E."/>
            <person name="Flipphi M."/>
            <person name="Freyberg S."/>
            <person name="Gallo A."/>
            <person name="Gournas C."/>
            <person name="Habgood R."/>
            <person name="Hainaut M."/>
            <person name="Harispe M.L."/>
            <person name="Henrissat B."/>
            <person name="Hilden K.S."/>
            <person name="Hope R."/>
            <person name="Hossain A."/>
            <person name="Karabika E."/>
            <person name="Karaffa L."/>
            <person name="Karanyi Z."/>
            <person name="Krasevec N."/>
            <person name="Kuo A."/>
            <person name="Kusch H."/>
            <person name="LaButti K."/>
            <person name="Lagendijk E.L."/>
            <person name="Lapidus A."/>
            <person name="Levasseur A."/>
            <person name="Lindquist E."/>
            <person name="Lipzen A."/>
            <person name="Logrieco A.F."/>
            <person name="MacCabe A."/>
            <person name="Maekelae M.R."/>
            <person name="Malavazi I."/>
            <person name="Melin P."/>
            <person name="Meyer V."/>
            <person name="Mielnichuk N."/>
            <person name="Miskei M."/>
            <person name="Molnar A.P."/>
            <person name="Mule G."/>
            <person name="Ngan C.Y."/>
            <person name="Orejas M."/>
            <person name="Orosz E."/>
            <person name="Ouedraogo J.P."/>
            <person name="Overkamp K.M."/>
            <person name="Park H.-S."/>
            <person name="Perrone G."/>
            <person name="Piumi F."/>
            <person name="Punt P.J."/>
            <person name="Ram A.F."/>
            <person name="Ramon A."/>
            <person name="Rauscher S."/>
            <person name="Record E."/>
            <person name="Riano-Pachon D.M."/>
            <person name="Robert V."/>
            <person name="Roehrig J."/>
            <person name="Ruller R."/>
            <person name="Salamov A."/>
            <person name="Salih N.S."/>
            <person name="Samson R.A."/>
            <person name="Sandor E."/>
            <person name="Sanguinetti M."/>
            <person name="Schuetze T."/>
            <person name="Sepcic K."/>
            <person name="Shelest E."/>
            <person name="Sherlock G."/>
            <person name="Sophianopoulou V."/>
            <person name="Squina F.M."/>
            <person name="Sun H."/>
            <person name="Susca A."/>
            <person name="Todd R.B."/>
            <person name="Tsang A."/>
            <person name="Unkles S.E."/>
            <person name="van de Wiele N."/>
            <person name="van Rossen-Uffink D."/>
            <person name="Oliveira J.V."/>
            <person name="Vesth T.C."/>
            <person name="Visser J."/>
            <person name="Yu J.-H."/>
            <person name="Zhou M."/>
            <person name="Andersen M.R."/>
            <person name="Archer D.B."/>
            <person name="Baker S.E."/>
            <person name="Benoit I."/>
            <person name="Brakhage A.A."/>
            <person name="Braus G.H."/>
            <person name="Fischer R."/>
            <person name="Frisvad J.C."/>
            <person name="Goldman G.H."/>
            <person name="Houbraken J."/>
            <person name="Oakley B."/>
            <person name="Pocsi I."/>
            <person name="Scazzocchio C."/>
            <person name="Seiboth B."/>
            <person name="vanKuyk P.A."/>
            <person name="Wortman J."/>
            <person name="Dyer P.S."/>
            <person name="Grigoriev I.V."/>
        </authorList>
    </citation>
    <scope>NUCLEOTIDE SEQUENCE [LARGE SCALE GENOMIC DNA]</scope>
    <source>
        <strain evidence="10">ITEM 5010</strain>
    </source>
</reference>
<feature type="transmembrane region" description="Helical" evidence="7">
    <location>
        <begin position="201"/>
        <end position="220"/>
    </location>
</feature>
<dbReference type="GO" id="GO:0005886">
    <property type="term" value="C:plasma membrane"/>
    <property type="evidence" value="ECO:0007669"/>
    <property type="project" value="TreeGrafter"/>
</dbReference>
<keyword evidence="3 7" id="KW-0812">Transmembrane</keyword>
<accession>A0A1R3R7X6</accession>
<dbReference type="EMBL" id="KV907516">
    <property type="protein sequence ID" value="OOF90594.1"/>
    <property type="molecule type" value="Genomic_DNA"/>
</dbReference>
<feature type="transmembrane region" description="Helical" evidence="7">
    <location>
        <begin position="170"/>
        <end position="195"/>
    </location>
</feature>
<dbReference type="SUPFAM" id="SSF103473">
    <property type="entry name" value="MFS general substrate transporter"/>
    <property type="match status" value="1"/>
</dbReference>
<dbReference type="FunFam" id="1.20.1720.10:FF:000012">
    <property type="entry name" value="MFS toxin efflux pump (AflT)"/>
    <property type="match status" value="1"/>
</dbReference>
<evidence type="ECO:0000256" key="4">
    <source>
        <dbReference type="ARBA" id="ARBA00022989"/>
    </source>
</evidence>
<dbReference type="CDD" id="cd17502">
    <property type="entry name" value="MFS_Azr1_MDR_like"/>
    <property type="match status" value="1"/>
</dbReference>
<dbReference type="Gene3D" id="1.20.1720.10">
    <property type="entry name" value="Multidrug resistance protein D"/>
    <property type="match status" value="1"/>
</dbReference>
<dbReference type="Gene3D" id="1.20.1250.20">
    <property type="entry name" value="MFS general substrate transporter like domains"/>
    <property type="match status" value="1"/>
</dbReference>
<evidence type="ECO:0000256" key="1">
    <source>
        <dbReference type="ARBA" id="ARBA00004141"/>
    </source>
</evidence>
<dbReference type="PANTHER" id="PTHR23501">
    <property type="entry name" value="MAJOR FACILITATOR SUPERFAMILY"/>
    <property type="match status" value="1"/>
</dbReference>
<feature type="transmembrane region" description="Helical" evidence="7">
    <location>
        <begin position="40"/>
        <end position="59"/>
    </location>
</feature>
<feature type="compositionally biased region" description="Basic and acidic residues" evidence="6">
    <location>
        <begin position="1"/>
        <end position="13"/>
    </location>
</feature>
<evidence type="ECO:0000256" key="3">
    <source>
        <dbReference type="ARBA" id="ARBA00022692"/>
    </source>
</evidence>
<dbReference type="VEuPathDB" id="FungiDB:ASPCADRAFT_156514"/>
<evidence type="ECO:0000256" key="5">
    <source>
        <dbReference type="ARBA" id="ARBA00023136"/>
    </source>
</evidence>
<keyword evidence="4 7" id="KW-1133">Transmembrane helix</keyword>
<feature type="transmembrane region" description="Helical" evidence="7">
    <location>
        <begin position="136"/>
        <end position="158"/>
    </location>
</feature>
<dbReference type="InterPro" id="IPR036259">
    <property type="entry name" value="MFS_trans_sf"/>
</dbReference>
<dbReference type="Proteomes" id="UP000188318">
    <property type="component" value="Unassembled WGS sequence"/>
</dbReference>
<gene>
    <name evidence="9" type="ORF">ASPCADRAFT_156514</name>
</gene>
<dbReference type="OMA" id="VLWGMGW"/>
<feature type="transmembrane region" description="Helical" evidence="7">
    <location>
        <begin position="272"/>
        <end position="291"/>
    </location>
</feature>
<evidence type="ECO:0000256" key="2">
    <source>
        <dbReference type="ARBA" id="ARBA00007520"/>
    </source>
</evidence>
<evidence type="ECO:0000313" key="9">
    <source>
        <dbReference type="EMBL" id="OOF90594.1"/>
    </source>
</evidence>
<feature type="region of interest" description="Disordered" evidence="6">
    <location>
        <begin position="1"/>
        <end position="33"/>
    </location>
</feature>
<feature type="transmembrane region" description="Helical" evidence="7">
    <location>
        <begin position="513"/>
        <end position="533"/>
    </location>
</feature>
<feature type="transmembrane region" description="Helical" evidence="7">
    <location>
        <begin position="375"/>
        <end position="393"/>
    </location>
</feature>
<organism evidence="9 10">
    <name type="scientific">Aspergillus carbonarius (strain ITEM 5010)</name>
    <dbReference type="NCBI Taxonomy" id="602072"/>
    <lineage>
        <taxon>Eukaryota</taxon>
        <taxon>Fungi</taxon>
        <taxon>Dikarya</taxon>
        <taxon>Ascomycota</taxon>
        <taxon>Pezizomycotina</taxon>
        <taxon>Eurotiomycetes</taxon>
        <taxon>Eurotiomycetidae</taxon>
        <taxon>Eurotiales</taxon>
        <taxon>Aspergillaceae</taxon>
        <taxon>Aspergillus</taxon>
        <taxon>Aspergillus subgen. Circumdati</taxon>
    </lineage>
</organism>
<keyword evidence="10" id="KW-1185">Reference proteome</keyword>
<comment type="subcellular location">
    <subcellularLocation>
        <location evidence="1">Membrane</location>
        <topology evidence="1">Multi-pass membrane protein</topology>
    </subcellularLocation>
</comment>
<dbReference type="AlphaFoldDB" id="A0A1R3R7X6"/>
<feature type="transmembrane region" description="Helical" evidence="7">
    <location>
        <begin position="351"/>
        <end position="368"/>
    </location>
</feature>
<dbReference type="OrthoDB" id="10021397at2759"/>
<protein>
    <recommendedName>
        <fullName evidence="8">Major facilitator superfamily (MFS) profile domain-containing protein</fullName>
    </recommendedName>
</protein>